<feature type="non-terminal residue" evidence="2">
    <location>
        <position position="1"/>
    </location>
</feature>
<dbReference type="AlphaFoldDB" id="A0A8J5T217"/>
<feature type="region of interest" description="Disordered" evidence="1">
    <location>
        <begin position="240"/>
        <end position="262"/>
    </location>
</feature>
<feature type="non-terminal residue" evidence="2">
    <location>
        <position position="262"/>
    </location>
</feature>
<evidence type="ECO:0000313" key="3">
    <source>
        <dbReference type="Proteomes" id="UP000747542"/>
    </source>
</evidence>
<proteinExistence type="predicted"/>
<reference evidence="2" key="1">
    <citation type="journal article" date="2021" name="Sci. Adv.">
        <title>The American lobster genome reveals insights on longevity, neural, and immune adaptations.</title>
        <authorList>
            <person name="Polinski J.M."/>
            <person name="Zimin A.V."/>
            <person name="Clark K.F."/>
            <person name="Kohn A.B."/>
            <person name="Sadowski N."/>
            <person name="Timp W."/>
            <person name="Ptitsyn A."/>
            <person name="Khanna P."/>
            <person name="Romanova D.Y."/>
            <person name="Williams P."/>
            <person name="Greenwood S.J."/>
            <person name="Moroz L.L."/>
            <person name="Walt D.R."/>
            <person name="Bodnar A.G."/>
        </authorList>
    </citation>
    <scope>NUCLEOTIDE SEQUENCE</scope>
    <source>
        <strain evidence="2">GMGI-L3</strain>
    </source>
</reference>
<gene>
    <name evidence="2" type="ORF">Hamer_G000854</name>
</gene>
<dbReference type="EMBL" id="JAHLQT010011632">
    <property type="protein sequence ID" value="KAG7171914.1"/>
    <property type="molecule type" value="Genomic_DNA"/>
</dbReference>
<name>A0A8J5T217_HOMAM</name>
<evidence type="ECO:0000256" key="1">
    <source>
        <dbReference type="SAM" id="MobiDB-lite"/>
    </source>
</evidence>
<keyword evidence="3" id="KW-1185">Reference proteome</keyword>
<organism evidence="2 3">
    <name type="scientific">Homarus americanus</name>
    <name type="common">American lobster</name>
    <dbReference type="NCBI Taxonomy" id="6706"/>
    <lineage>
        <taxon>Eukaryota</taxon>
        <taxon>Metazoa</taxon>
        <taxon>Ecdysozoa</taxon>
        <taxon>Arthropoda</taxon>
        <taxon>Crustacea</taxon>
        <taxon>Multicrustacea</taxon>
        <taxon>Malacostraca</taxon>
        <taxon>Eumalacostraca</taxon>
        <taxon>Eucarida</taxon>
        <taxon>Decapoda</taxon>
        <taxon>Pleocyemata</taxon>
        <taxon>Astacidea</taxon>
        <taxon>Nephropoidea</taxon>
        <taxon>Nephropidae</taxon>
        <taxon>Homarus</taxon>
    </lineage>
</organism>
<accession>A0A8J5T217</accession>
<comment type="caution">
    <text evidence="2">The sequence shown here is derived from an EMBL/GenBank/DDBJ whole genome shotgun (WGS) entry which is preliminary data.</text>
</comment>
<sequence>LCSGPAGVNTHRCGPTGVNNHGCGPTGVNNHGCGPTDVNNHRCGPTGVNNHRCGPAGVNNHRCGPTGVNNHRCDLAGVREHQDKRTVVMEEDVIFTIIKILIAGLSTQRRPGTSKGGAALVRGGLTRVEGVPLGGGGAAPGRRGSGSQLSRSTGLWTQLSTTTSLYVTPLVLDDRLYVVKKDCTKRTLENFNPDVWLAAGKFVVIYNCHTIVSAVWWAECGRCGVMLCDAGERRWTAGARPALPHHSHSPAAPTLSPLPSPA</sequence>
<evidence type="ECO:0000313" key="2">
    <source>
        <dbReference type="EMBL" id="KAG7171914.1"/>
    </source>
</evidence>
<dbReference type="Proteomes" id="UP000747542">
    <property type="component" value="Unassembled WGS sequence"/>
</dbReference>
<protein>
    <submittedName>
        <fullName evidence="2">Uncharacterized protein</fullName>
    </submittedName>
</protein>